<dbReference type="SUPFAM" id="SSF140453">
    <property type="entry name" value="EsxAB dimer-like"/>
    <property type="match status" value="1"/>
</dbReference>
<reference evidence="2 3" key="1">
    <citation type="submission" date="2019-01" db="EMBL/GenBank/DDBJ databases">
        <title>High-quality-draft genome sequences of five non-tuberculosis mycobacteriaceae isolated from a nosocomial environment.</title>
        <authorList>
            <person name="Tiago I."/>
            <person name="Alarico S."/>
            <person name="Pereira S.G."/>
            <person name="Coelho C."/>
            <person name="Maranha A."/>
            <person name="Empadinhas N."/>
        </authorList>
    </citation>
    <scope>NUCLEOTIDE SEQUENCE [LARGE SCALE GENOMIC DNA]</scope>
    <source>
        <strain evidence="2 3">24AIII</strain>
    </source>
</reference>
<dbReference type="AlphaFoldDB" id="A0A4R5W7D4"/>
<name>A0A4R5W7D4_MYCMU</name>
<dbReference type="Pfam" id="PF06013">
    <property type="entry name" value="WXG100"/>
    <property type="match status" value="1"/>
</dbReference>
<dbReference type="InterPro" id="IPR010310">
    <property type="entry name" value="T7SS_ESAT-6-like"/>
</dbReference>
<gene>
    <name evidence="2" type="ORF">EUA03_26610</name>
</gene>
<proteinExistence type="predicted"/>
<dbReference type="Gene3D" id="1.10.287.1060">
    <property type="entry name" value="ESAT-6-like"/>
    <property type="match status" value="1"/>
</dbReference>
<evidence type="ECO:0000256" key="1">
    <source>
        <dbReference type="SAM" id="MobiDB-lite"/>
    </source>
</evidence>
<dbReference type="OrthoDB" id="4380842at2"/>
<dbReference type="EMBL" id="SDLO01000044">
    <property type="protein sequence ID" value="TDK84430.1"/>
    <property type="molecule type" value="Genomic_DNA"/>
</dbReference>
<feature type="compositionally biased region" description="Basic and acidic residues" evidence="1">
    <location>
        <begin position="75"/>
        <end position="84"/>
    </location>
</feature>
<evidence type="ECO:0000313" key="3">
    <source>
        <dbReference type="Proteomes" id="UP000294929"/>
    </source>
</evidence>
<sequence>MSHYRVELENLSSFIDKLAAFDNNAEAVTSTVDQLVSQLHETWSGSAADAHQSRHDEWMQAASNMREAVGKLRQAAHDAHHNYDRAVSTNTTMWP</sequence>
<comment type="caution">
    <text evidence="2">The sequence shown here is derived from an EMBL/GenBank/DDBJ whole genome shotgun (WGS) entry which is preliminary data.</text>
</comment>
<dbReference type="RefSeq" id="WP_082761772.1">
    <property type="nucleotide sequence ID" value="NZ_JAPMJT010000001.1"/>
</dbReference>
<dbReference type="Proteomes" id="UP000294929">
    <property type="component" value="Unassembled WGS sequence"/>
</dbReference>
<protein>
    <submittedName>
        <fullName evidence="2">WXG100 family type VII secretion target</fullName>
    </submittedName>
</protein>
<accession>A0A4R5W7D4</accession>
<organism evidence="2 3">
    <name type="scientific">Mycolicibacterium mucogenicum</name>
    <name type="common">Mycobacterium mucogenicum</name>
    <dbReference type="NCBI Taxonomy" id="56689"/>
    <lineage>
        <taxon>Bacteria</taxon>
        <taxon>Bacillati</taxon>
        <taxon>Actinomycetota</taxon>
        <taxon>Actinomycetes</taxon>
        <taxon>Mycobacteriales</taxon>
        <taxon>Mycobacteriaceae</taxon>
        <taxon>Mycolicibacterium</taxon>
    </lineage>
</organism>
<dbReference type="InterPro" id="IPR036689">
    <property type="entry name" value="ESAT-6-like_sf"/>
</dbReference>
<feature type="region of interest" description="Disordered" evidence="1">
    <location>
        <begin position="71"/>
        <end position="95"/>
    </location>
</feature>
<evidence type="ECO:0000313" key="2">
    <source>
        <dbReference type="EMBL" id="TDK84430.1"/>
    </source>
</evidence>